<reference evidence="3" key="2">
    <citation type="journal article" date="2008" name="Nucleic Acids Res.">
        <title>The rice annotation project database (RAP-DB): 2008 update.</title>
        <authorList>
            <consortium name="The rice annotation project (RAP)"/>
        </authorList>
    </citation>
    <scope>GENOME REANNOTATION</scope>
    <source>
        <strain evidence="3">cv. Nipponbare</strain>
    </source>
</reference>
<proteinExistence type="predicted"/>
<feature type="region of interest" description="Disordered" evidence="1">
    <location>
        <begin position="124"/>
        <end position="176"/>
    </location>
</feature>
<sequence length="321" mass="33565">MASGGGAHGRRQWQPVAGGGGGRRKGGGAAKDGGASGEGEEKEGEGVLTRDSAGVGEDDDGRRRQAVDGWVRGMDEVALDLARPTAATERCGDGTTARGSGGTAAVRGKRAVAEIAPAATKLAAASARRGSDPSNGGVRPETATSGGACGERRERGRKHGRERRVGEKREESRGRLFMGEGEADVARNGLYLAGDVGEVGRERGIQMNPPPPCARAHAGEVRMWAATWVRVWAEWESEESGGVGGDCRLGRGGWRLGKGLTGGPHLSAPEGVRGRRPGLREGAGEMGRRPMMKGEGGKRGFSRDSLMLVLHFNWLKLFLGL</sequence>
<organism evidence="2 3">
    <name type="scientific">Oryza sativa subsp. japonica</name>
    <name type="common">Rice</name>
    <dbReference type="NCBI Taxonomy" id="39947"/>
    <lineage>
        <taxon>Eukaryota</taxon>
        <taxon>Viridiplantae</taxon>
        <taxon>Streptophyta</taxon>
        <taxon>Embryophyta</taxon>
        <taxon>Tracheophyta</taxon>
        <taxon>Spermatophyta</taxon>
        <taxon>Magnoliopsida</taxon>
        <taxon>Liliopsida</taxon>
        <taxon>Poales</taxon>
        <taxon>Poaceae</taxon>
        <taxon>BOP clade</taxon>
        <taxon>Oryzoideae</taxon>
        <taxon>Oryzeae</taxon>
        <taxon>Oryzinae</taxon>
        <taxon>Oryza</taxon>
        <taxon>Oryza sativa</taxon>
    </lineage>
</organism>
<dbReference type="EMBL" id="AP003630">
    <property type="protein sequence ID" value="BAD68592.1"/>
    <property type="molecule type" value="Genomic_DNA"/>
</dbReference>
<feature type="region of interest" description="Disordered" evidence="1">
    <location>
        <begin position="260"/>
        <end position="298"/>
    </location>
</feature>
<feature type="region of interest" description="Disordered" evidence="1">
    <location>
        <begin position="1"/>
        <end position="107"/>
    </location>
</feature>
<dbReference type="Proteomes" id="UP000000763">
    <property type="component" value="Chromosome 6"/>
</dbReference>
<evidence type="ECO:0000256" key="1">
    <source>
        <dbReference type="SAM" id="MobiDB-lite"/>
    </source>
</evidence>
<feature type="compositionally biased region" description="Low complexity" evidence="1">
    <location>
        <begin position="93"/>
        <end position="106"/>
    </location>
</feature>
<dbReference type="AlphaFoldDB" id="Q5VPN3"/>
<reference evidence="3" key="1">
    <citation type="journal article" date="2005" name="Nature">
        <title>The map-based sequence of the rice genome.</title>
        <authorList>
            <consortium name="International rice genome sequencing project (IRGSP)"/>
            <person name="Matsumoto T."/>
            <person name="Wu J."/>
            <person name="Kanamori H."/>
            <person name="Katayose Y."/>
            <person name="Fujisawa M."/>
            <person name="Namiki N."/>
            <person name="Mizuno H."/>
            <person name="Yamamoto K."/>
            <person name="Antonio B.A."/>
            <person name="Baba T."/>
            <person name="Sakata K."/>
            <person name="Nagamura Y."/>
            <person name="Aoki H."/>
            <person name="Arikawa K."/>
            <person name="Arita K."/>
            <person name="Bito T."/>
            <person name="Chiden Y."/>
            <person name="Fujitsuka N."/>
            <person name="Fukunaka R."/>
            <person name="Hamada M."/>
            <person name="Harada C."/>
            <person name="Hayashi A."/>
            <person name="Hijishita S."/>
            <person name="Honda M."/>
            <person name="Hosokawa S."/>
            <person name="Ichikawa Y."/>
            <person name="Idonuma A."/>
            <person name="Iijima M."/>
            <person name="Ikeda M."/>
            <person name="Ikeno M."/>
            <person name="Ito K."/>
            <person name="Ito S."/>
            <person name="Ito T."/>
            <person name="Ito Y."/>
            <person name="Ito Y."/>
            <person name="Iwabuchi A."/>
            <person name="Kamiya K."/>
            <person name="Karasawa W."/>
            <person name="Kurita K."/>
            <person name="Katagiri S."/>
            <person name="Kikuta A."/>
            <person name="Kobayashi H."/>
            <person name="Kobayashi N."/>
            <person name="Machita K."/>
            <person name="Maehara T."/>
            <person name="Masukawa M."/>
            <person name="Mizubayashi T."/>
            <person name="Mukai Y."/>
            <person name="Nagasaki H."/>
            <person name="Nagata Y."/>
            <person name="Naito S."/>
            <person name="Nakashima M."/>
            <person name="Nakama Y."/>
            <person name="Nakamichi Y."/>
            <person name="Nakamura M."/>
            <person name="Meguro A."/>
            <person name="Negishi M."/>
            <person name="Ohta I."/>
            <person name="Ohta T."/>
            <person name="Okamoto M."/>
            <person name="Ono N."/>
            <person name="Saji S."/>
            <person name="Sakaguchi M."/>
            <person name="Sakai K."/>
            <person name="Shibata M."/>
            <person name="Shimokawa T."/>
            <person name="Song J."/>
            <person name="Takazaki Y."/>
            <person name="Terasawa K."/>
            <person name="Tsugane M."/>
            <person name="Tsuji K."/>
            <person name="Ueda S."/>
            <person name="Waki K."/>
            <person name="Yamagata H."/>
            <person name="Yamamoto M."/>
            <person name="Yamamoto S."/>
            <person name="Yamane H."/>
            <person name="Yoshiki S."/>
            <person name="Yoshihara R."/>
            <person name="Yukawa K."/>
            <person name="Zhong H."/>
            <person name="Yano M."/>
            <person name="Yuan Q."/>
            <person name="Ouyang S."/>
            <person name="Liu J."/>
            <person name="Jones K.M."/>
            <person name="Gansberger K."/>
            <person name="Moffat K."/>
            <person name="Hill J."/>
            <person name="Bera J."/>
            <person name="Fadrosh D."/>
            <person name="Jin S."/>
            <person name="Johri S."/>
            <person name="Kim M."/>
            <person name="Overton L."/>
            <person name="Reardon M."/>
            <person name="Tsitrin T."/>
            <person name="Vuong H."/>
            <person name="Weaver B."/>
            <person name="Ciecko A."/>
            <person name="Tallon L."/>
            <person name="Jackson J."/>
            <person name="Pai G."/>
            <person name="Aken S.V."/>
            <person name="Utterback T."/>
            <person name="Reidmuller S."/>
            <person name="Feldblyum T."/>
            <person name="Hsiao J."/>
            <person name="Zismann V."/>
            <person name="Iobst S."/>
            <person name="de Vazeille A.R."/>
            <person name="Buell C.R."/>
            <person name="Ying K."/>
            <person name="Li Y."/>
            <person name="Lu T."/>
            <person name="Huang Y."/>
            <person name="Zhao Q."/>
            <person name="Feng Q."/>
            <person name="Zhang L."/>
            <person name="Zhu J."/>
            <person name="Weng Q."/>
            <person name="Mu J."/>
            <person name="Lu Y."/>
            <person name="Fan D."/>
            <person name="Liu Y."/>
            <person name="Guan J."/>
            <person name="Zhang Y."/>
            <person name="Yu S."/>
            <person name="Liu X."/>
            <person name="Zhang Y."/>
            <person name="Hong G."/>
            <person name="Han B."/>
            <person name="Choisne N."/>
            <person name="Demange N."/>
            <person name="Orjeda G."/>
            <person name="Samain S."/>
            <person name="Cattolico L."/>
            <person name="Pelletier E."/>
            <person name="Couloux A."/>
            <person name="Segurens B."/>
            <person name="Wincker P."/>
            <person name="D'Hont A."/>
            <person name="Scarpelli C."/>
            <person name="Weissenbach J."/>
            <person name="Salanoubat M."/>
            <person name="Quetier F."/>
            <person name="Yu Y."/>
            <person name="Kim H.R."/>
            <person name="Rambo T."/>
            <person name="Currie J."/>
            <person name="Collura K."/>
            <person name="Luo M."/>
            <person name="Yang T."/>
            <person name="Ammiraju J.S.S."/>
            <person name="Engler F."/>
            <person name="Soderlund C."/>
            <person name="Wing R.A."/>
            <person name="Palmer L.E."/>
            <person name="de la Bastide M."/>
            <person name="Spiegel L."/>
            <person name="Nascimento L."/>
            <person name="Zutavern T."/>
            <person name="O'Shaughnessy A."/>
            <person name="Dike S."/>
            <person name="Dedhia N."/>
            <person name="Preston R."/>
            <person name="Balija V."/>
            <person name="McCombie W.R."/>
            <person name="Chow T."/>
            <person name="Chen H."/>
            <person name="Chung M."/>
            <person name="Chen C."/>
            <person name="Shaw J."/>
            <person name="Wu H."/>
            <person name="Hsiao K."/>
            <person name="Chao Y."/>
            <person name="Chu M."/>
            <person name="Cheng C."/>
            <person name="Hour A."/>
            <person name="Lee P."/>
            <person name="Lin S."/>
            <person name="Lin Y."/>
            <person name="Liou J."/>
            <person name="Liu S."/>
            <person name="Hsing Y."/>
            <person name="Raghuvanshi S."/>
            <person name="Mohanty A."/>
            <person name="Bharti A.K."/>
            <person name="Gaur A."/>
            <person name="Gupta V."/>
            <person name="Kumar D."/>
            <person name="Ravi V."/>
            <person name="Vij S."/>
            <person name="Kapur A."/>
            <person name="Khurana P."/>
            <person name="Khurana P."/>
            <person name="Khurana J.P."/>
            <person name="Tyagi A.K."/>
            <person name="Gaikwad K."/>
            <person name="Singh A."/>
            <person name="Dalal V."/>
            <person name="Srivastava S."/>
            <person name="Dixit A."/>
            <person name="Pal A.K."/>
            <person name="Ghazi I.A."/>
            <person name="Yadav M."/>
            <person name="Pandit A."/>
            <person name="Bhargava A."/>
            <person name="Sureshbabu K."/>
            <person name="Batra K."/>
            <person name="Sharma T.R."/>
            <person name="Mohapatra T."/>
            <person name="Singh N.K."/>
            <person name="Messing J."/>
            <person name="Nelson A.B."/>
            <person name="Fuks G."/>
            <person name="Kavchok S."/>
            <person name="Keizer G."/>
            <person name="Linton E."/>
            <person name="Llaca V."/>
            <person name="Song R."/>
            <person name="Tanyolac B."/>
            <person name="Young S."/>
            <person name="Ho-Il K."/>
            <person name="Hahn J.H."/>
            <person name="Sangsakoo G."/>
            <person name="Vanavichit A."/>
            <person name="de Mattos Luiz.A.T."/>
            <person name="Zimmer P.D."/>
            <person name="Malone G."/>
            <person name="Dellagostin O."/>
            <person name="de Oliveira A.C."/>
            <person name="Bevan M."/>
            <person name="Bancroft I."/>
            <person name="Minx P."/>
            <person name="Cordum H."/>
            <person name="Wilson R."/>
            <person name="Cheng Z."/>
            <person name="Jin W."/>
            <person name="Jiang J."/>
            <person name="Leong S.A."/>
            <person name="Iwama H."/>
            <person name="Gojobori T."/>
            <person name="Itoh T."/>
            <person name="Niimura Y."/>
            <person name="Fujii Y."/>
            <person name="Habara T."/>
            <person name="Sakai H."/>
            <person name="Sato Y."/>
            <person name="Wilson G."/>
            <person name="Kumar K."/>
            <person name="McCouch S."/>
            <person name="Juretic N."/>
            <person name="Hoen D."/>
            <person name="Wright S."/>
            <person name="Bruskiewich R."/>
            <person name="Bureau T."/>
            <person name="Miyao A."/>
            <person name="Hirochika H."/>
            <person name="Nishikawa T."/>
            <person name="Kadowaki K."/>
            <person name="Sugiura M."/>
            <person name="Burr B."/>
            <person name="Sasaki T."/>
        </authorList>
    </citation>
    <scope>NUCLEOTIDE SEQUENCE [LARGE SCALE GENOMIC DNA]</scope>
    <source>
        <strain evidence="3">cv. Nipponbare</strain>
    </source>
</reference>
<evidence type="ECO:0000313" key="2">
    <source>
        <dbReference type="EMBL" id="BAD68592.1"/>
    </source>
</evidence>
<protein>
    <submittedName>
        <fullName evidence="2">Epstein-Barr virus-like protein</fullName>
    </submittedName>
</protein>
<accession>Q5VPN3</accession>
<feature type="compositionally biased region" description="Basic and acidic residues" evidence="1">
    <location>
        <begin position="163"/>
        <end position="174"/>
    </location>
</feature>
<name>Q5VPN3_ORYSJ</name>
<evidence type="ECO:0000313" key="3">
    <source>
        <dbReference type="Proteomes" id="UP000000763"/>
    </source>
</evidence>
<gene>
    <name evidence="2" type="primary">P0566A10.3</name>
</gene>
<feature type="compositionally biased region" description="Gly residues" evidence="1">
    <location>
        <begin position="17"/>
        <end position="37"/>
    </location>
</feature>
<feature type="compositionally biased region" description="Basic and acidic residues" evidence="1">
    <location>
        <begin position="278"/>
        <end position="288"/>
    </location>
</feature>